<dbReference type="Proteomes" id="UP000012960">
    <property type="component" value="Unplaced"/>
</dbReference>
<proteinExistence type="predicted"/>
<keyword evidence="3" id="KW-1185">Reference proteome</keyword>
<protein>
    <submittedName>
        <fullName evidence="2">Uncharacterized protein</fullName>
    </submittedName>
</protein>
<dbReference type="Gramene" id="Ma02_t10450.1">
    <property type="protein sequence ID" value="Ma02_p10450.1"/>
    <property type="gene ID" value="Ma02_g10450"/>
</dbReference>
<name>A0A804I1A5_MUSAM</name>
<keyword evidence="1" id="KW-0812">Transmembrane</keyword>
<sequence>MHGIVILIYSSSYLLSVLILVPAGCKVRSKLE</sequence>
<keyword evidence="1" id="KW-0472">Membrane</keyword>
<feature type="transmembrane region" description="Helical" evidence="1">
    <location>
        <begin position="6"/>
        <end position="25"/>
    </location>
</feature>
<organism evidence="2 3">
    <name type="scientific">Musa acuminata subsp. malaccensis</name>
    <name type="common">Wild banana</name>
    <name type="synonym">Musa malaccensis</name>
    <dbReference type="NCBI Taxonomy" id="214687"/>
    <lineage>
        <taxon>Eukaryota</taxon>
        <taxon>Viridiplantae</taxon>
        <taxon>Streptophyta</taxon>
        <taxon>Embryophyta</taxon>
        <taxon>Tracheophyta</taxon>
        <taxon>Spermatophyta</taxon>
        <taxon>Magnoliopsida</taxon>
        <taxon>Liliopsida</taxon>
        <taxon>Zingiberales</taxon>
        <taxon>Musaceae</taxon>
        <taxon>Musa</taxon>
    </lineage>
</organism>
<evidence type="ECO:0000313" key="2">
    <source>
        <dbReference type="EnsemblPlants" id="Ma02_p10450.1"/>
    </source>
</evidence>
<evidence type="ECO:0000313" key="3">
    <source>
        <dbReference type="Proteomes" id="UP000012960"/>
    </source>
</evidence>
<keyword evidence="1" id="KW-1133">Transmembrane helix</keyword>
<dbReference type="InParanoid" id="A0A804I1A5"/>
<dbReference type="EnsemblPlants" id="Ma02_t10450.1">
    <property type="protein sequence ID" value="Ma02_p10450.1"/>
    <property type="gene ID" value="Ma02_g10450"/>
</dbReference>
<dbReference type="AlphaFoldDB" id="A0A804I1A5"/>
<evidence type="ECO:0000256" key="1">
    <source>
        <dbReference type="SAM" id="Phobius"/>
    </source>
</evidence>
<reference evidence="2" key="1">
    <citation type="submission" date="2021-05" db="UniProtKB">
        <authorList>
            <consortium name="EnsemblPlants"/>
        </authorList>
    </citation>
    <scope>IDENTIFICATION</scope>
    <source>
        <strain evidence="2">subsp. malaccensis</strain>
    </source>
</reference>
<accession>A0A804I1A5</accession>